<feature type="compositionally biased region" description="Acidic residues" evidence="7">
    <location>
        <begin position="422"/>
        <end position="432"/>
    </location>
</feature>
<dbReference type="PANTHER" id="PTHR23209">
    <property type="entry name" value="A-KINASE ANCHOR PROTEIN 12"/>
    <property type="match status" value="1"/>
</dbReference>
<feature type="compositionally biased region" description="Basic and acidic residues" evidence="7">
    <location>
        <begin position="94"/>
        <end position="110"/>
    </location>
</feature>
<feature type="region of interest" description="Disordered" evidence="7">
    <location>
        <begin position="1422"/>
        <end position="1506"/>
    </location>
</feature>
<accession>A0A8C3W4P2</accession>
<feature type="compositionally biased region" description="Basic and acidic residues" evidence="7">
    <location>
        <begin position="255"/>
        <end position="265"/>
    </location>
</feature>
<keyword evidence="10" id="KW-1185">Reference proteome</keyword>
<feature type="compositionally biased region" description="Basic and acidic residues" evidence="7">
    <location>
        <begin position="1690"/>
        <end position="1704"/>
    </location>
</feature>
<dbReference type="GeneTree" id="ENSGT00730000111244"/>
<feature type="compositionally biased region" description="Polar residues" evidence="7">
    <location>
        <begin position="1543"/>
        <end position="1552"/>
    </location>
</feature>
<feature type="short sequence motif" description="AKAP CaM-binding" evidence="6">
    <location>
        <begin position="731"/>
        <end position="751"/>
    </location>
</feature>
<feature type="region of interest" description="Disordered" evidence="7">
    <location>
        <begin position="175"/>
        <end position="375"/>
    </location>
</feature>
<dbReference type="GO" id="GO:0005516">
    <property type="term" value="F:calmodulin binding"/>
    <property type="evidence" value="ECO:0007669"/>
    <property type="project" value="UniProtKB-UniRule"/>
</dbReference>
<dbReference type="InterPro" id="IPR001573">
    <property type="entry name" value="AKAP_WSK"/>
</dbReference>
<evidence type="ECO:0000256" key="6">
    <source>
        <dbReference type="PROSITE-ProRule" id="PRU01241"/>
    </source>
</evidence>
<feature type="compositionally biased region" description="Basic residues" evidence="7">
    <location>
        <begin position="502"/>
        <end position="511"/>
    </location>
</feature>
<keyword evidence="4" id="KW-0472">Membrane</keyword>
<protein>
    <submittedName>
        <fullName evidence="9">A-kinase anchoring protein 12</fullName>
    </submittedName>
</protein>
<feature type="compositionally biased region" description="Basic and acidic residues" evidence="7">
    <location>
        <begin position="599"/>
        <end position="613"/>
    </location>
</feature>
<proteinExistence type="predicted"/>
<feature type="domain" description="A kinase-anchoring proteins AKAP-5 and AKAP-12 calmodulin (CaM)-binding" evidence="8">
    <location>
        <begin position="776"/>
        <end position="796"/>
    </location>
</feature>
<feature type="compositionally biased region" description="Basic and acidic residues" evidence="7">
    <location>
        <begin position="829"/>
        <end position="848"/>
    </location>
</feature>
<feature type="compositionally biased region" description="Low complexity" evidence="7">
    <location>
        <begin position="614"/>
        <end position="626"/>
    </location>
</feature>
<dbReference type="GO" id="GO:0005829">
    <property type="term" value="C:cytosol"/>
    <property type="evidence" value="ECO:0007669"/>
    <property type="project" value="Ensembl"/>
</dbReference>
<name>A0A8C3W4P2_9CETA</name>
<feature type="compositionally biased region" description="Basic and acidic residues" evidence="7">
    <location>
        <begin position="687"/>
        <end position="699"/>
    </location>
</feature>
<dbReference type="GO" id="GO:0098685">
    <property type="term" value="C:Schaffer collateral - CA1 synapse"/>
    <property type="evidence" value="ECO:0007669"/>
    <property type="project" value="Ensembl"/>
</dbReference>
<feature type="domain" description="A kinase-anchoring proteins AKAP-5 and AKAP-12 calmodulin (CaM)-binding" evidence="8">
    <location>
        <begin position="731"/>
        <end position="751"/>
    </location>
</feature>
<feature type="region of interest" description="Disordered" evidence="7">
    <location>
        <begin position="877"/>
        <end position="912"/>
    </location>
</feature>
<feature type="region of interest" description="Disordered" evidence="7">
    <location>
        <begin position="1068"/>
        <end position="1213"/>
    </location>
</feature>
<sequence length="1746" mass="186667">MGAGSSTEQRSPEQPEAGSATPAEPEPNGSGSAAEAAPGTPGDPGIAAADPATKLLQKNGQLSTVNGLAEQEDLGLQEEALNGQDEEVIVTDVGQRESEDVSEKDSDKEMAANSAEAQDLTKDGQEEMPEVVEQLPAAESSLDELSQPAEPQANDVGFKKVFKFVGFKFTVKKDKTEKSDTVQLLTVKKDEGEGAGGSDGAGDHPEPSREMGDATPKESELKQSTEKPEETPKREQSGTEIAQPGQAAEEGKDEGEEKHEKEPAKSPDSPTSPVASDTASPFKKFFTQGWAGWRKKTSFRKPREDELEASEKKKEQEPEKADAEAKEKTEEPFQQPPAPEATESAQDARLSAEYEKVELPPEDQVQAPPEEKPAPLATEIFDDKVEIVAEVHVSTVEREAEEQKAEEEEAGEASPAEKLAEADADLQEAEPAEEMRETREDAGAPAAGERAQPAELAAEGRAPPTPPEGIVSEAEMLASQERIKVQGSPLKKLFTSTGLKKLSGKKQKGKRGAGDEESGEQHPASADSPDSPDEPKGESSASSPEEPEEITCLEKGVAEAPQDAETEEGTTSDGEKKREGVTPWASFKKMVTPKKRVRRLSESDKEDELDKVKSATLSSTESAASEMQEEAKGNGEEPKPEEPKRKVDTSVSWEALICVGSSKKRARKASSSDDEGGPKPPGGGDSQKPEEAGREKDTGPEAPPAGSQDHDQAPGSSSPEQAGSPTEGEGVSTWESFKRLVTARKKSKSKMEEKGEDSAAASGAEPAASDAEPGKEESWVSIRKFIPGRRKKRSDGRQEQAAAEDTGPSEVNEDDSDVPAVVPLAEYDAVEREKTEAQQAQKIEEEPVQKVTVDVSEELSKSLVHTVTMTVVDGTRAVSSAEERAPSWISASVTEPLEPEEEEAKPSTGEVFESEVVAEETALVTKTLPESREAGDDAVVSEVELTPEAVTAAETSEALRAEEATEASAAEETADMVSAVSQLTDSPDTTEEATPVQEVEGAVPDVEDQERRTQEVLQAVAEKVREESQLPDTRELDVSIQTIQEGQARILEKLEEAEEDSYALDLKEATDRASEAPVQGAKPETVTQGREIVQATLESLEPVPPGTESTESRELATPYQAEAAAGVKSEAVPERAVAPDSAETLTDSETNGSTPVAELEAPSLLQQDKVMESHEDAEVASGPPSQVTEGEAVPALKETPPAPSGFQCQEEKHEEMEEILEHTEKEGTVETAPILSKAEVIQEASQCADEEAKEPLVEGLATCTDTEIAVSQKKITEVALEDEDTQKAEFQEDDNVQLQSPTKSLPTPVEQEMVVHVEREEIESEPTPVNEEELEHKPAVTTCEELGKQLVQAVNITDADAAKEVVSVEGSSLLIREEAACTEIQVQSSEASLALPAAAAEEKVLGEAIKILEAAEMLESTDAHLVPEEKSSEIDEDAPAVSEDAEPAGTESQAESVPAIAPVTPEEGISAELEGDETTPQKREPDGGEEQVDSQEGGVSETREEGLKAEKEILKLETESCKLIQNVIQTVVDRLGSPEATATDFQTPLTKTDSQEAGPKIQEDESEFQASAPEATQAIAAEGESGLSAGEHVHPDVSKDGTETAEKVVESSTTVESSSVNDQQLEEVSLLSEGERETESVPEGGGGAGLGERTEKFEAQEGEKGDATDEPSNQSSAPEDAEASGGSSRESSDTNRPRLKEKADAQQVEFQEEKVQRESEKEIRTQTQEETQKEEREPPKPEPTES</sequence>
<evidence type="ECO:0000259" key="8">
    <source>
        <dbReference type="PROSITE" id="PS51893"/>
    </source>
</evidence>
<evidence type="ECO:0000256" key="2">
    <source>
        <dbReference type="ARBA" id="ARBA00022553"/>
    </source>
</evidence>
<feature type="compositionally biased region" description="Acidic residues" evidence="7">
    <location>
        <begin position="1434"/>
        <end position="1446"/>
    </location>
</feature>
<feature type="compositionally biased region" description="Basic and acidic residues" evidence="7">
    <location>
        <begin position="301"/>
        <end position="331"/>
    </location>
</feature>
<feature type="compositionally biased region" description="Basic and acidic residues" evidence="7">
    <location>
        <begin position="1422"/>
        <end position="1433"/>
    </location>
</feature>
<evidence type="ECO:0000256" key="1">
    <source>
        <dbReference type="ARBA" id="ARBA00004635"/>
    </source>
</evidence>
<feature type="region of interest" description="Disordered" evidence="7">
    <location>
        <begin position="1287"/>
        <end position="1308"/>
    </location>
</feature>
<feature type="compositionally biased region" description="Low complexity" evidence="7">
    <location>
        <begin position="36"/>
        <end position="53"/>
    </location>
</feature>
<feature type="compositionally biased region" description="Basic and acidic residues" evidence="7">
    <location>
        <begin position="433"/>
        <end position="442"/>
    </location>
</feature>
<organism evidence="9 10">
    <name type="scientific">Catagonus wagneri</name>
    <name type="common">Chacoan peccary</name>
    <dbReference type="NCBI Taxonomy" id="51154"/>
    <lineage>
        <taxon>Eukaryota</taxon>
        <taxon>Metazoa</taxon>
        <taxon>Chordata</taxon>
        <taxon>Craniata</taxon>
        <taxon>Vertebrata</taxon>
        <taxon>Euteleostomi</taxon>
        <taxon>Mammalia</taxon>
        <taxon>Eutheria</taxon>
        <taxon>Laurasiatheria</taxon>
        <taxon>Artiodactyla</taxon>
        <taxon>Suina</taxon>
        <taxon>Tayassuidae</taxon>
        <taxon>Catagonus</taxon>
    </lineage>
</organism>
<feature type="compositionally biased region" description="Low complexity" evidence="7">
    <location>
        <begin position="1610"/>
        <end position="1620"/>
    </location>
</feature>
<evidence type="ECO:0000256" key="7">
    <source>
        <dbReference type="SAM" id="MobiDB-lite"/>
    </source>
</evidence>
<keyword evidence="2" id="KW-0597">Phosphoprotein</keyword>
<reference evidence="9" key="2">
    <citation type="submission" date="2025-09" db="UniProtKB">
        <authorList>
            <consortium name="Ensembl"/>
        </authorList>
    </citation>
    <scope>IDENTIFICATION</scope>
</reference>
<dbReference type="InterPro" id="IPR028540">
    <property type="entry name" value="AKAP12"/>
</dbReference>
<evidence type="ECO:0000256" key="4">
    <source>
        <dbReference type="ARBA" id="ARBA00023136"/>
    </source>
</evidence>
<keyword evidence="5" id="KW-0449">Lipoprotein</keyword>
<dbReference type="PANTHER" id="PTHR23209:SF4">
    <property type="entry name" value="A-KINASE ANCHOR PROTEIN 12"/>
    <property type="match status" value="1"/>
</dbReference>
<dbReference type="PROSITE" id="PS51893">
    <property type="entry name" value="AKAP_CAM_BD"/>
    <property type="match status" value="3"/>
</dbReference>
<dbReference type="Ensembl" id="ENSCWAT00000012257.1">
    <property type="protein sequence ID" value="ENSCWAP00000011258.1"/>
    <property type="gene ID" value="ENSCWAG00000008834.1"/>
</dbReference>
<feature type="compositionally biased region" description="Polar residues" evidence="7">
    <location>
        <begin position="268"/>
        <end position="279"/>
    </location>
</feature>
<dbReference type="GO" id="GO:0010739">
    <property type="term" value="P:positive regulation of protein kinase A signaling"/>
    <property type="evidence" value="ECO:0007669"/>
    <property type="project" value="InterPro"/>
</dbReference>
<feature type="compositionally biased region" description="Basic and acidic residues" evidence="7">
    <location>
        <begin position="1730"/>
        <end position="1746"/>
    </location>
</feature>
<feature type="compositionally biased region" description="Basic and acidic residues" evidence="7">
    <location>
        <begin position="1652"/>
        <end position="1667"/>
    </location>
</feature>
<keyword evidence="3 6" id="KW-0112">Calmodulin-binding</keyword>
<comment type="subcellular location">
    <subcellularLocation>
        <location evidence="1">Membrane</location>
        <topology evidence="1">Lipid-anchor</topology>
    </subcellularLocation>
</comment>
<feature type="domain" description="A kinase-anchoring proteins AKAP-5 and AKAP-12 calmodulin (CaM)-binding" evidence="8">
    <location>
        <begin position="581"/>
        <end position="601"/>
    </location>
</feature>
<feature type="short sequence motif" description="AKAP CaM-binding" evidence="6">
    <location>
        <begin position="581"/>
        <end position="601"/>
    </location>
</feature>
<feature type="compositionally biased region" description="Polar residues" evidence="7">
    <location>
        <begin position="1143"/>
        <end position="1154"/>
    </location>
</feature>
<evidence type="ECO:0000313" key="9">
    <source>
        <dbReference type="Ensembl" id="ENSCWAP00000011258.1"/>
    </source>
</evidence>
<evidence type="ECO:0000313" key="10">
    <source>
        <dbReference type="Proteomes" id="UP000694540"/>
    </source>
</evidence>
<feature type="region of interest" description="Disordered" evidence="7">
    <location>
        <begin position="395"/>
        <end position="849"/>
    </location>
</feature>
<feature type="compositionally biased region" description="Polar residues" evidence="7">
    <location>
        <begin position="56"/>
        <end position="66"/>
    </location>
</feature>
<feature type="compositionally biased region" description="Polar residues" evidence="7">
    <location>
        <begin position="1296"/>
        <end position="1305"/>
    </location>
</feature>
<feature type="compositionally biased region" description="Basic and acidic residues" evidence="7">
    <location>
        <begin position="350"/>
        <end position="359"/>
    </location>
</feature>
<feature type="compositionally biased region" description="Basic and acidic residues" evidence="7">
    <location>
        <begin position="1711"/>
        <end position="1724"/>
    </location>
</feature>
<dbReference type="Proteomes" id="UP000694540">
    <property type="component" value="Unplaced"/>
</dbReference>
<reference evidence="9" key="1">
    <citation type="submission" date="2025-08" db="UniProtKB">
        <authorList>
            <consortium name="Ensembl"/>
        </authorList>
    </citation>
    <scope>IDENTIFICATION</scope>
</reference>
<feature type="compositionally biased region" description="Basic and acidic residues" evidence="7">
    <location>
        <begin position="1591"/>
        <end position="1609"/>
    </location>
</feature>
<dbReference type="GO" id="GO:0051018">
    <property type="term" value="F:protein kinase A binding"/>
    <property type="evidence" value="ECO:0007669"/>
    <property type="project" value="InterPro"/>
</dbReference>
<dbReference type="GO" id="GO:0005886">
    <property type="term" value="C:plasma membrane"/>
    <property type="evidence" value="ECO:0007669"/>
    <property type="project" value="Ensembl"/>
</dbReference>
<feature type="compositionally biased region" description="Low complexity" evidence="7">
    <location>
        <begin position="758"/>
        <end position="771"/>
    </location>
</feature>
<dbReference type="Pfam" id="PF03832">
    <property type="entry name" value="WSK"/>
    <property type="match status" value="3"/>
</dbReference>
<evidence type="ECO:0000256" key="3">
    <source>
        <dbReference type="ARBA" id="ARBA00022860"/>
    </source>
</evidence>
<dbReference type="GO" id="GO:0050804">
    <property type="term" value="P:modulation of chemical synaptic transmission"/>
    <property type="evidence" value="ECO:0007669"/>
    <property type="project" value="Ensembl"/>
</dbReference>
<feature type="region of interest" description="Disordered" evidence="7">
    <location>
        <begin position="1538"/>
        <end position="1746"/>
    </location>
</feature>
<evidence type="ECO:0000256" key="5">
    <source>
        <dbReference type="ARBA" id="ARBA00023288"/>
    </source>
</evidence>
<feature type="compositionally biased region" description="Basic and acidic residues" evidence="7">
    <location>
        <begin position="629"/>
        <end position="648"/>
    </location>
</feature>
<dbReference type="GO" id="GO:0090036">
    <property type="term" value="P:regulation of protein kinase C signaling"/>
    <property type="evidence" value="ECO:0007669"/>
    <property type="project" value="InterPro"/>
</dbReference>
<feature type="region of interest" description="Disordered" evidence="7">
    <location>
        <begin position="948"/>
        <end position="1010"/>
    </location>
</feature>
<feature type="short sequence motif" description="AKAP CaM-binding" evidence="6">
    <location>
        <begin position="776"/>
        <end position="796"/>
    </location>
</feature>
<gene>
    <name evidence="9" type="primary">AKAP12</name>
</gene>
<feature type="compositionally biased region" description="Basic and acidic residues" evidence="7">
    <location>
        <begin position="201"/>
        <end position="237"/>
    </location>
</feature>
<dbReference type="GO" id="GO:0008179">
    <property type="term" value="F:adenylate cyclase binding"/>
    <property type="evidence" value="ECO:0007669"/>
    <property type="project" value="Ensembl"/>
</dbReference>
<dbReference type="GO" id="GO:0007193">
    <property type="term" value="P:adenylate cyclase-inhibiting G protein-coupled receptor signaling pathway"/>
    <property type="evidence" value="ECO:0007669"/>
    <property type="project" value="Ensembl"/>
</dbReference>
<feature type="compositionally biased region" description="Polar residues" evidence="7">
    <location>
        <begin position="714"/>
        <end position="724"/>
    </location>
</feature>
<feature type="region of interest" description="Disordered" evidence="7">
    <location>
        <begin position="1"/>
        <end position="157"/>
    </location>
</feature>